<dbReference type="PROSITE" id="PS00028">
    <property type="entry name" value="ZINC_FINGER_C2H2_1"/>
    <property type="match status" value="3"/>
</dbReference>
<reference evidence="2" key="1">
    <citation type="journal article" date="2013" name="Nature">
        <title>The genomes of four tapeworm species reveal adaptations to parasitism.</title>
        <authorList>
            <person name="Tsai I.J."/>
            <person name="Zarowiecki M."/>
            <person name="Holroyd N."/>
            <person name="Garciarrubio A."/>
            <person name="Sanchez-Flores A."/>
            <person name="Brooks K.L."/>
            <person name="Tracey A."/>
            <person name="Bobes R.J."/>
            <person name="Fragoso G."/>
            <person name="Sciutto E."/>
            <person name="Aslett M."/>
            <person name="Beasley H."/>
            <person name="Bennett H.M."/>
            <person name="Cai J."/>
            <person name="Camicia F."/>
            <person name="Clark R."/>
            <person name="Cucher M."/>
            <person name="De Silva N."/>
            <person name="Day T.A."/>
            <person name="Deplazes P."/>
            <person name="Estrada K."/>
            <person name="Fernandez C."/>
            <person name="Holland P.W."/>
            <person name="Hou J."/>
            <person name="Hu S."/>
            <person name="Huckvale T."/>
            <person name="Hung S.S."/>
            <person name="Kamenetzky L."/>
            <person name="Keane J.A."/>
            <person name="Kiss F."/>
            <person name="Koziol U."/>
            <person name="Lambert O."/>
            <person name="Liu K."/>
            <person name="Luo X."/>
            <person name="Luo Y."/>
            <person name="Macchiaroli N."/>
            <person name="Nichol S."/>
            <person name="Paps J."/>
            <person name="Parkinson J."/>
            <person name="Pouchkina-Stantcheva N."/>
            <person name="Riddiford N."/>
            <person name="Rosenzvit M."/>
            <person name="Salinas G."/>
            <person name="Wasmuth J.D."/>
            <person name="Zamanian M."/>
            <person name="Zheng Y."/>
            <person name="Cai X."/>
            <person name="Soberon X."/>
            <person name="Olson P.D."/>
            <person name="Laclette J.P."/>
            <person name="Brehm K."/>
            <person name="Berriman M."/>
            <person name="Garciarrubio A."/>
            <person name="Bobes R.J."/>
            <person name="Fragoso G."/>
            <person name="Sanchez-Flores A."/>
            <person name="Estrada K."/>
            <person name="Cevallos M.A."/>
            <person name="Morett E."/>
            <person name="Gonzalez V."/>
            <person name="Portillo T."/>
            <person name="Ochoa-Leyva A."/>
            <person name="Jose M.V."/>
            <person name="Sciutto E."/>
            <person name="Landa A."/>
            <person name="Jimenez L."/>
            <person name="Valdes V."/>
            <person name="Carrero J.C."/>
            <person name="Larralde C."/>
            <person name="Morales-Montor J."/>
            <person name="Limon-Lason J."/>
            <person name="Soberon X."/>
            <person name="Laclette J.P."/>
        </authorList>
    </citation>
    <scope>NUCLEOTIDE SEQUENCE [LARGE SCALE GENOMIC DNA]</scope>
</reference>
<protein>
    <submittedName>
        <fullName evidence="2">Zinc finger C2H2 type</fullName>
    </submittedName>
</protein>
<dbReference type="Proteomes" id="UP000017246">
    <property type="component" value="Unassembled WGS sequence"/>
</dbReference>
<evidence type="ECO:0000313" key="2">
    <source>
        <dbReference type="EMBL" id="CDS43429.1"/>
    </source>
</evidence>
<evidence type="ECO:0000313" key="3">
    <source>
        <dbReference type="Proteomes" id="UP000017246"/>
    </source>
</evidence>
<evidence type="ECO:0000259" key="1">
    <source>
        <dbReference type="PROSITE" id="PS00028"/>
    </source>
</evidence>
<dbReference type="SMART" id="SM00355">
    <property type="entry name" value="ZnF_C2H2"/>
    <property type="match status" value="4"/>
</dbReference>
<feature type="domain" description="C2H2-type" evidence="1">
    <location>
        <begin position="35"/>
        <end position="57"/>
    </location>
</feature>
<reference evidence="2" key="2">
    <citation type="submission" date="2015-11" db="EMBL/GenBank/DDBJ databases">
        <authorList>
            <person name="Zhang Y."/>
            <person name="Guo Z."/>
        </authorList>
    </citation>
    <scope>NUCLEOTIDE SEQUENCE</scope>
</reference>
<dbReference type="AlphaFoldDB" id="A0A068YFU0"/>
<keyword evidence="3" id="KW-1185">Reference proteome</keyword>
<gene>
    <name evidence="2" type="ORF">EmuJ_001119100</name>
</gene>
<sequence length="125" mass="14994">MYIYYCWECHFIYFNQDDILEHFRGAHYDECLRICPVCLEQFDSIGELLLHQKTAAHSGCNLCGETFPYFSSHVAHYLDVHCRVIRRPDDIRYMCFECFEEFLNLRSVQDHLSLQHGAMWFTLLL</sequence>
<accession>A0A068YFU0</accession>
<name>A0A068YFU0_ECHMU</name>
<proteinExistence type="predicted"/>
<dbReference type="OrthoDB" id="7930430at2759"/>
<dbReference type="EMBL" id="LN902848">
    <property type="protein sequence ID" value="CDS43429.1"/>
    <property type="molecule type" value="Genomic_DNA"/>
</dbReference>
<feature type="domain" description="C2H2-type" evidence="1">
    <location>
        <begin position="6"/>
        <end position="27"/>
    </location>
</feature>
<dbReference type="InterPro" id="IPR013087">
    <property type="entry name" value="Znf_C2H2_type"/>
</dbReference>
<organism evidence="2 3">
    <name type="scientific">Echinococcus multilocularis</name>
    <name type="common">Fox tapeworm</name>
    <dbReference type="NCBI Taxonomy" id="6211"/>
    <lineage>
        <taxon>Eukaryota</taxon>
        <taxon>Metazoa</taxon>
        <taxon>Spiralia</taxon>
        <taxon>Lophotrochozoa</taxon>
        <taxon>Platyhelminthes</taxon>
        <taxon>Cestoda</taxon>
        <taxon>Eucestoda</taxon>
        <taxon>Cyclophyllidea</taxon>
        <taxon>Taeniidae</taxon>
        <taxon>Echinococcus</taxon>
    </lineage>
</organism>
<feature type="domain" description="C2H2-type" evidence="1">
    <location>
        <begin position="95"/>
        <end position="116"/>
    </location>
</feature>